<dbReference type="SUPFAM" id="SSF57667">
    <property type="entry name" value="beta-beta-alpha zinc fingers"/>
    <property type="match status" value="2"/>
</dbReference>
<organism evidence="7 8">
    <name type="scientific">Trichinella zimbabwensis</name>
    <dbReference type="NCBI Taxonomy" id="268475"/>
    <lineage>
        <taxon>Eukaryota</taxon>
        <taxon>Metazoa</taxon>
        <taxon>Ecdysozoa</taxon>
        <taxon>Nematoda</taxon>
        <taxon>Enoplea</taxon>
        <taxon>Dorylaimia</taxon>
        <taxon>Trichinellida</taxon>
        <taxon>Trichinellidae</taxon>
        <taxon>Trichinella</taxon>
    </lineage>
</organism>
<keyword evidence="4" id="KW-0862">Zinc</keyword>
<dbReference type="Proteomes" id="UP000055024">
    <property type="component" value="Unassembled WGS sequence"/>
</dbReference>
<evidence type="ECO:0000256" key="3">
    <source>
        <dbReference type="ARBA" id="ARBA00022771"/>
    </source>
</evidence>
<feature type="domain" description="C2H2-type" evidence="6">
    <location>
        <begin position="116"/>
        <end position="144"/>
    </location>
</feature>
<name>A0A0V1HAF8_9BILA</name>
<keyword evidence="2" id="KW-0677">Repeat</keyword>
<feature type="domain" description="C2H2-type" evidence="6">
    <location>
        <begin position="18"/>
        <end position="45"/>
    </location>
</feature>
<dbReference type="STRING" id="268475.A0A0V1HAF8"/>
<comment type="caution">
    <text evidence="7">The sequence shown here is derived from an EMBL/GenBank/DDBJ whole genome shotgun (WGS) entry which is preliminary data.</text>
</comment>
<proteinExistence type="predicted"/>
<feature type="domain" description="C2H2-type" evidence="6">
    <location>
        <begin position="81"/>
        <end position="109"/>
    </location>
</feature>
<evidence type="ECO:0000313" key="7">
    <source>
        <dbReference type="EMBL" id="KRZ07366.1"/>
    </source>
</evidence>
<accession>A0A0V1HAF8</accession>
<dbReference type="SMART" id="SM00355">
    <property type="entry name" value="ZnF_C2H2"/>
    <property type="match status" value="7"/>
</dbReference>
<dbReference type="GO" id="GO:0005634">
    <property type="term" value="C:nucleus"/>
    <property type="evidence" value="ECO:0007669"/>
    <property type="project" value="TreeGrafter"/>
</dbReference>
<dbReference type="OrthoDB" id="6020621at2759"/>
<dbReference type="PROSITE" id="PS00028">
    <property type="entry name" value="ZINC_FINGER_C2H2_1"/>
    <property type="match status" value="5"/>
</dbReference>
<feature type="domain" description="C2H2-type" evidence="6">
    <location>
        <begin position="46"/>
        <end position="74"/>
    </location>
</feature>
<evidence type="ECO:0000256" key="2">
    <source>
        <dbReference type="ARBA" id="ARBA00022737"/>
    </source>
</evidence>
<feature type="domain" description="C2H2-type" evidence="6">
    <location>
        <begin position="173"/>
        <end position="201"/>
    </location>
</feature>
<evidence type="ECO:0000313" key="8">
    <source>
        <dbReference type="Proteomes" id="UP000055024"/>
    </source>
</evidence>
<protein>
    <submittedName>
        <fullName evidence="7">Zinc finger protein</fullName>
    </submittedName>
</protein>
<gene>
    <name evidence="7" type="primary">ZNF324</name>
    <name evidence="7" type="ORF">T11_14259</name>
</gene>
<evidence type="ECO:0000259" key="6">
    <source>
        <dbReference type="PROSITE" id="PS50157"/>
    </source>
</evidence>
<feature type="domain" description="C2H2-type" evidence="6">
    <location>
        <begin position="145"/>
        <end position="173"/>
    </location>
</feature>
<dbReference type="GO" id="GO:0000977">
    <property type="term" value="F:RNA polymerase II transcription regulatory region sequence-specific DNA binding"/>
    <property type="evidence" value="ECO:0007669"/>
    <property type="project" value="TreeGrafter"/>
</dbReference>
<sequence length="373" mass="43575">MTMDQQESGAESEDANEKQCKVCKKVFARRSHVLRHMLCHNDQRPYQCPQCELAFKQKPHLDRHVERFHVSSSSSSADKRFKCLVCLKLFRTAYERHRHCKVMHSGAGVSTDQPNYRCKICGRTNFSTRQQLDNHIQWHSGRRTFVCCYCNMAFRRRFVLEIHYQSQHGRLRWKCVVCRQLFRQRVQVERHCRRVHKEQRAPSSPKQLEPGKRFCIHCDQIVDSIQLKRHIQRMHFFQVKIPIKAKRKQQQQQQLIANVEDVDPGIPSQDVSGTPKHAEAVRPECDACTIALLVHIHEHCQPLSRLKLHSFLPLDVLERDPNLVNCELDMLTDVKPGQNVLLFLPVSCTCAKPQTSSRSEKFGYKIIYTANST</sequence>
<evidence type="ECO:0000256" key="4">
    <source>
        <dbReference type="ARBA" id="ARBA00022833"/>
    </source>
</evidence>
<keyword evidence="8" id="KW-1185">Reference proteome</keyword>
<dbReference type="PANTHER" id="PTHR24379:SF127">
    <property type="entry name" value="BLOODY FINGERS-RELATED"/>
    <property type="match status" value="1"/>
</dbReference>
<reference evidence="7 8" key="1">
    <citation type="submission" date="2015-01" db="EMBL/GenBank/DDBJ databases">
        <title>Evolution of Trichinella species and genotypes.</title>
        <authorList>
            <person name="Korhonen P.K."/>
            <person name="Edoardo P."/>
            <person name="Giuseppe L.R."/>
            <person name="Gasser R.B."/>
        </authorList>
    </citation>
    <scope>NUCLEOTIDE SEQUENCE [LARGE SCALE GENOMIC DNA]</scope>
    <source>
        <strain evidence="7">ISS1029</strain>
    </source>
</reference>
<evidence type="ECO:0000256" key="1">
    <source>
        <dbReference type="ARBA" id="ARBA00022723"/>
    </source>
</evidence>
<dbReference type="Gene3D" id="3.30.160.60">
    <property type="entry name" value="Classic Zinc Finger"/>
    <property type="match status" value="4"/>
</dbReference>
<dbReference type="AlphaFoldDB" id="A0A0V1HAF8"/>
<dbReference type="InterPro" id="IPR036236">
    <property type="entry name" value="Znf_C2H2_sf"/>
</dbReference>
<dbReference type="PANTHER" id="PTHR24379">
    <property type="entry name" value="KRAB AND ZINC FINGER DOMAIN-CONTAINING"/>
    <property type="match status" value="1"/>
</dbReference>
<dbReference type="GO" id="GO:0000981">
    <property type="term" value="F:DNA-binding transcription factor activity, RNA polymerase II-specific"/>
    <property type="evidence" value="ECO:0007669"/>
    <property type="project" value="TreeGrafter"/>
</dbReference>
<dbReference type="InterPro" id="IPR013087">
    <property type="entry name" value="Znf_C2H2_type"/>
</dbReference>
<keyword evidence="1" id="KW-0479">Metal-binding</keyword>
<evidence type="ECO:0000256" key="5">
    <source>
        <dbReference type="PROSITE-ProRule" id="PRU00042"/>
    </source>
</evidence>
<dbReference type="EMBL" id="JYDP01000103">
    <property type="protein sequence ID" value="KRZ07366.1"/>
    <property type="molecule type" value="Genomic_DNA"/>
</dbReference>
<keyword evidence="3 5" id="KW-0863">Zinc-finger</keyword>
<dbReference type="PROSITE" id="PS50157">
    <property type="entry name" value="ZINC_FINGER_C2H2_2"/>
    <property type="match status" value="6"/>
</dbReference>
<dbReference type="GO" id="GO:0008270">
    <property type="term" value="F:zinc ion binding"/>
    <property type="evidence" value="ECO:0007669"/>
    <property type="project" value="UniProtKB-KW"/>
</dbReference>
<dbReference type="Pfam" id="PF00096">
    <property type="entry name" value="zf-C2H2"/>
    <property type="match status" value="1"/>
</dbReference>